<dbReference type="SUPFAM" id="SSF56752">
    <property type="entry name" value="D-aminoacid aminotransferase-like PLP-dependent enzymes"/>
    <property type="match status" value="1"/>
</dbReference>
<dbReference type="GO" id="GO:0009081">
    <property type="term" value="P:branched-chain amino acid metabolic process"/>
    <property type="evidence" value="ECO:0007669"/>
    <property type="project" value="InterPro"/>
</dbReference>
<keyword evidence="3" id="KW-0032">Aminotransferase</keyword>
<dbReference type="Pfam" id="PF01063">
    <property type="entry name" value="Aminotran_4"/>
    <property type="match status" value="1"/>
</dbReference>
<reference evidence="8" key="1">
    <citation type="submission" date="2016-10" db="EMBL/GenBank/DDBJ databases">
        <authorList>
            <person name="Jeantristanb JTB J.-T."/>
            <person name="Ricardo R."/>
        </authorList>
    </citation>
    <scope>NUCLEOTIDE SEQUENCE [LARGE SCALE GENOMIC DNA]</scope>
</reference>
<evidence type="ECO:0000313" key="8">
    <source>
        <dbReference type="Proteomes" id="UP000249723"/>
    </source>
</evidence>
<evidence type="ECO:0000256" key="6">
    <source>
        <dbReference type="PIRSR" id="PIRSR006468-1"/>
    </source>
</evidence>
<dbReference type="InterPro" id="IPR036038">
    <property type="entry name" value="Aminotransferase-like"/>
</dbReference>
<dbReference type="PANTHER" id="PTHR42825">
    <property type="entry name" value="AMINO ACID AMINOTRANSFERASE"/>
    <property type="match status" value="1"/>
</dbReference>
<evidence type="ECO:0000313" key="7">
    <source>
        <dbReference type="EMBL" id="SCZ88149.1"/>
    </source>
</evidence>
<evidence type="ECO:0000256" key="1">
    <source>
        <dbReference type="ARBA" id="ARBA00001933"/>
    </source>
</evidence>
<gene>
    <name evidence="7" type="ORF">BZ3500_MVSOF-1268-A1-R1_CHR2-1G04223</name>
</gene>
<dbReference type="InterPro" id="IPR005786">
    <property type="entry name" value="B_amino_transII"/>
</dbReference>
<dbReference type="AlphaFoldDB" id="A0A2X0K6R1"/>
<dbReference type="Gene3D" id="3.20.10.10">
    <property type="entry name" value="D-amino Acid Aminotransferase, subunit A, domain 2"/>
    <property type="match status" value="1"/>
</dbReference>
<dbReference type="OrthoDB" id="409992at2759"/>
<evidence type="ECO:0000256" key="2">
    <source>
        <dbReference type="ARBA" id="ARBA00009320"/>
    </source>
</evidence>
<evidence type="ECO:0000256" key="4">
    <source>
        <dbReference type="ARBA" id="ARBA00022679"/>
    </source>
</evidence>
<dbReference type="STRING" id="289078.A0A2X0K6R1"/>
<sequence length="378" mass="40712">MPAVVPPSETFAWDKLAFALYPTSGYVSYTYKDGAWGKAEWVSEPYLKLHVGSVALNYGASTFEGLKAFRHPDGQVRLFRPKDNAARIQHSAEVVSMPPVPEELFLEAVSLAVGRNLDLVPPHAPHGASGSMHTVRVLQYVRPLAFASGENLILAPPSEFQFIVYVTPTGSLYGTAGLKAPAIDAFVLETFDRAAPRGVGHAKLAGNYAPTFRHAAAAKQAGYAITLHLDSATRTQIDEFSTSNFLAIKKRSSSGDDKVTLVVPTSESILKSVTTKAIIGIAESFGWTVDRRIVKFSEVIEGDFEEVAACGTAAALTPIRSITYHDTPETTQNISIGDGVNAGPRFLSILSELTGIQSGTIPDKFDWTWPKEGIDGSK</sequence>
<feature type="modified residue" description="N6-(pyridoxal phosphate)lysine" evidence="6">
    <location>
        <position position="203"/>
    </location>
</feature>
<dbReference type="InterPro" id="IPR043132">
    <property type="entry name" value="BCAT-like_C"/>
</dbReference>
<dbReference type="Gene3D" id="3.30.470.10">
    <property type="match status" value="1"/>
</dbReference>
<dbReference type="PANTHER" id="PTHR42825:SF2">
    <property type="entry name" value="BRANCHED-CHAIN-AMINO-ACID AMINOTRANSFERASE 3, CHLOROPLASTIC-RELATED"/>
    <property type="match status" value="1"/>
</dbReference>
<accession>A0A2X0K6R1</accession>
<dbReference type="Proteomes" id="UP000249723">
    <property type="component" value="Unassembled WGS sequence"/>
</dbReference>
<dbReference type="InterPro" id="IPR043131">
    <property type="entry name" value="BCAT-like_N"/>
</dbReference>
<proteinExistence type="inferred from homology"/>
<dbReference type="PIRSF" id="PIRSF006468">
    <property type="entry name" value="BCAT1"/>
    <property type="match status" value="1"/>
</dbReference>
<organism evidence="7 8">
    <name type="scientific">Microbotryum saponariae</name>
    <dbReference type="NCBI Taxonomy" id="289078"/>
    <lineage>
        <taxon>Eukaryota</taxon>
        <taxon>Fungi</taxon>
        <taxon>Dikarya</taxon>
        <taxon>Basidiomycota</taxon>
        <taxon>Pucciniomycotina</taxon>
        <taxon>Microbotryomycetes</taxon>
        <taxon>Microbotryales</taxon>
        <taxon>Microbotryaceae</taxon>
        <taxon>Microbotryum</taxon>
    </lineage>
</organism>
<name>A0A2X0K6R1_9BASI</name>
<comment type="cofactor">
    <cofactor evidence="1">
        <name>pyridoxal 5'-phosphate</name>
        <dbReference type="ChEBI" id="CHEBI:597326"/>
    </cofactor>
</comment>
<protein>
    <submittedName>
        <fullName evidence="7">BZ3500_MvSof-1268-A1-R1_Chr2-1g04223 protein</fullName>
    </submittedName>
</protein>
<keyword evidence="5" id="KW-0663">Pyridoxal phosphate</keyword>
<keyword evidence="8" id="KW-1185">Reference proteome</keyword>
<evidence type="ECO:0000256" key="5">
    <source>
        <dbReference type="ARBA" id="ARBA00022898"/>
    </source>
</evidence>
<keyword evidence="4" id="KW-0808">Transferase</keyword>
<dbReference type="InterPro" id="IPR001544">
    <property type="entry name" value="Aminotrans_IV"/>
</dbReference>
<dbReference type="EMBL" id="FMWP01000012">
    <property type="protein sequence ID" value="SCZ88149.1"/>
    <property type="molecule type" value="Genomic_DNA"/>
</dbReference>
<dbReference type="GO" id="GO:0004084">
    <property type="term" value="F:branched-chain-amino-acid transaminase activity"/>
    <property type="evidence" value="ECO:0007669"/>
    <property type="project" value="InterPro"/>
</dbReference>
<evidence type="ECO:0000256" key="3">
    <source>
        <dbReference type="ARBA" id="ARBA00022576"/>
    </source>
</evidence>
<comment type="similarity">
    <text evidence="2">Belongs to the class-IV pyridoxal-phosphate-dependent aminotransferase family.</text>
</comment>